<dbReference type="VEuPathDB" id="FungiDB:Z518_07901"/>
<dbReference type="EMBL" id="KN847480">
    <property type="protein sequence ID" value="KIX01962.1"/>
    <property type="molecule type" value="Genomic_DNA"/>
</dbReference>
<accession>A0A0D2FJ08</accession>
<dbReference type="GeneID" id="25295972"/>
<dbReference type="HOGENOM" id="CLU_2887015_0_0_1"/>
<gene>
    <name evidence="1" type="ORF">Z518_07901</name>
</gene>
<protein>
    <recommendedName>
        <fullName evidence="3">SnoaL-like domain-containing protein</fullName>
    </recommendedName>
</protein>
<evidence type="ECO:0000313" key="2">
    <source>
        <dbReference type="Proteomes" id="UP000053617"/>
    </source>
</evidence>
<reference evidence="1 2" key="1">
    <citation type="submission" date="2015-01" db="EMBL/GenBank/DDBJ databases">
        <title>The Genome Sequence of Rhinocladiella mackenzie CBS 650.93.</title>
        <authorList>
            <consortium name="The Broad Institute Genomics Platform"/>
            <person name="Cuomo C."/>
            <person name="de Hoog S."/>
            <person name="Gorbushina A."/>
            <person name="Stielow B."/>
            <person name="Teixiera M."/>
            <person name="Abouelleil A."/>
            <person name="Chapman S.B."/>
            <person name="Priest M."/>
            <person name="Young S.K."/>
            <person name="Wortman J."/>
            <person name="Nusbaum C."/>
            <person name="Birren B."/>
        </authorList>
    </citation>
    <scope>NUCLEOTIDE SEQUENCE [LARGE SCALE GENOMIC DNA]</scope>
    <source>
        <strain evidence="1 2">CBS 650.93</strain>
    </source>
</reference>
<sequence length="63" mass="7074">MSSTPEKAAPAVAHALAYANLMSVFSNRDPISRLEAIKSTYHNDVVFLEPNEIIQQESRRTTR</sequence>
<keyword evidence="2" id="KW-1185">Reference proteome</keyword>
<evidence type="ECO:0000313" key="1">
    <source>
        <dbReference type="EMBL" id="KIX01962.1"/>
    </source>
</evidence>
<dbReference type="RefSeq" id="XP_013269098.1">
    <property type="nucleotide sequence ID" value="XM_013413644.1"/>
</dbReference>
<dbReference type="OrthoDB" id="4107844at2759"/>
<name>A0A0D2FJ08_9EURO</name>
<proteinExistence type="predicted"/>
<dbReference type="AlphaFoldDB" id="A0A0D2FJ08"/>
<organism evidence="1 2">
    <name type="scientific">Rhinocladiella mackenziei CBS 650.93</name>
    <dbReference type="NCBI Taxonomy" id="1442369"/>
    <lineage>
        <taxon>Eukaryota</taxon>
        <taxon>Fungi</taxon>
        <taxon>Dikarya</taxon>
        <taxon>Ascomycota</taxon>
        <taxon>Pezizomycotina</taxon>
        <taxon>Eurotiomycetes</taxon>
        <taxon>Chaetothyriomycetidae</taxon>
        <taxon>Chaetothyriales</taxon>
        <taxon>Herpotrichiellaceae</taxon>
        <taxon>Rhinocladiella</taxon>
    </lineage>
</organism>
<evidence type="ECO:0008006" key="3">
    <source>
        <dbReference type="Google" id="ProtNLM"/>
    </source>
</evidence>
<dbReference type="Proteomes" id="UP000053617">
    <property type="component" value="Unassembled WGS sequence"/>
</dbReference>